<organism evidence="1 2">
    <name type="scientific">Dendrobium catenatum</name>
    <dbReference type="NCBI Taxonomy" id="906689"/>
    <lineage>
        <taxon>Eukaryota</taxon>
        <taxon>Viridiplantae</taxon>
        <taxon>Streptophyta</taxon>
        <taxon>Embryophyta</taxon>
        <taxon>Tracheophyta</taxon>
        <taxon>Spermatophyta</taxon>
        <taxon>Magnoliopsida</taxon>
        <taxon>Liliopsida</taxon>
        <taxon>Asparagales</taxon>
        <taxon>Orchidaceae</taxon>
        <taxon>Epidendroideae</taxon>
        <taxon>Malaxideae</taxon>
        <taxon>Dendrobiinae</taxon>
        <taxon>Dendrobium</taxon>
    </lineage>
</organism>
<evidence type="ECO:0000313" key="1">
    <source>
        <dbReference type="EMBL" id="PKU88078.1"/>
    </source>
</evidence>
<reference evidence="1 2" key="1">
    <citation type="journal article" date="2016" name="Sci. Rep.">
        <title>The Dendrobium catenatum Lindl. genome sequence provides insights into polysaccharide synthase, floral development and adaptive evolution.</title>
        <authorList>
            <person name="Zhang G.Q."/>
            <person name="Xu Q."/>
            <person name="Bian C."/>
            <person name="Tsai W.C."/>
            <person name="Yeh C.M."/>
            <person name="Liu K.W."/>
            <person name="Yoshida K."/>
            <person name="Zhang L.S."/>
            <person name="Chang S.B."/>
            <person name="Chen F."/>
            <person name="Shi Y."/>
            <person name="Su Y.Y."/>
            <person name="Zhang Y.Q."/>
            <person name="Chen L.J."/>
            <person name="Yin Y."/>
            <person name="Lin M."/>
            <person name="Huang H."/>
            <person name="Deng H."/>
            <person name="Wang Z.W."/>
            <person name="Zhu S.L."/>
            <person name="Zhao X."/>
            <person name="Deng C."/>
            <person name="Niu S.C."/>
            <person name="Huang J."/>
            <person name="Wang M."/>
            <person name="Liu G.H."/>
            <person name="Yang H.J."/>
            <person name="Xiao X.J."/>
            <person name="Hsiao Y.Y."/>
            <person name="Wu W.L."/>
            <person name="Chen Y.Y."/>
            <person name="Mitsuda N."/>
            <person name="Ohme-Takagi M."/>
            <person name="Luo Y.B."/>
            <person name="Van de Peer Y."/>
            <person name="Liu Z.J."/>
        </authorList>
    </citation>
    <scope>NUCLEOTIDE SEQUENCE [LARGE SCALE GENOMIC DNA]</scope>
    <source>
        <tissue evidence="1">The whole plant</tissue>
    </source>
</reference>
<reference evidence="1 2" key="2">
    <citation type="journal article" date="2017" name="Nature">
        <title>The Apostasia genome and the evolution of orchids.</title>
        <authorList>
            <person name="Zhang G.Q."/>
            <person name="Liu K.W."/>
            <person name="Li Z."/>
            <person name="Lohaus R."/>
            <person name="Hsiao Y.Y."/>
            <person name="Niu S.C."/>
            <person name="Wang J.Y."/>
            <person name="Lin Y.C."/>
            <person name="Xu Q."/>
            <person name="Chen L.J."/>
            <person name="Yoshida K."/>
            <person name="Fujiwara S."/>
            <person name="Wang Z.W."/>
            <person name="Zhang Y.Q."/>
            <person name="Mitsuda N."/>
            <person name="Wang M."/>
            <person name="Liu G.H."/>
            <person name="Pecoraro L."/>
            <person name="Huang H.X."/>
            <person name="Xiao X.J."/>
            <person name="Lin M."/>
            <person name="Wu X.Y."/>
            <person name="Wu W.L."/>
            <person name="Chen Y.Y."/>
            <person name="Chang S.B."/>
            <person name="Sakamoto S."/>
            <person name="Ohme-Takagi M."/>
            <person name="Yagi M."/>
            <person name="Zeng S.J."/>
            <person name="Shen C.Y."/>
            <person name="Yeh C.M."/>
            <person name="Luo Y.B."/>
            <person name="Tsai W.C."/>
            <person name="Van de Peer Y."/>
            <person name="Liu Z.J."/>
        </authorList>
    </citation>
    <scope>NUCLEOTIDE SEQUENCE [LARGE SCALE GENOMIC DNA]</scope>
    <source>
        <tissue evidence="1">The whole plant</tissue>
    </source>
</reference>
<protein>
    <submittedName>
        <fullName evidence="1">Uncharacterized protein</fullName>
    </submittedName>
</protein>
<evidence type="ECO:0000313" key="2">
    <source>
        <dbReference type="Proteomes" id="UP000233837"/>
    </source>
</evidence>
<gene>
    <name evidence="1" type="ORF">MA16_Dca020049</name>
</gene>
<sequence>MMTHRLTIDKNVVKVDNYKLSYERAQHLGHNPHESAWGITQSNWHDHPLIKSILDLKGSFSLIIVSDLDLVVPTFKVNLRE</sequence>
<dbReference type="AlphaFoldDB" id="A0A2I0XJJ6"/>
<dbReference type="EMBL" id="KZ501824">
    <property type="protein sequence ID" value="PKU88078.1"/>
    <property type="molecule type" value="Genomic_DNA"/>
</dbReference>
<keyword evidence="2" id="KW-1185">Reference proteome</keyword>
<dbReference type="Proteomes" id="UP000233837">
    <property type="component" value="Unassembled WGS sequence"/>
</dbReference>
<name>A0A2I0XJJ6_9ASPA</name>
<accession>A0A2I0XJJ6</accession>
<proteinExistence type="predicted"/>